<accession>A0A9P5ZA28</accession>
<dbReference type="InterPro" id="IPR000008">
    <property type="entry name" value="C2_dom"/>
</dbReference>
<reference evidence="5" key="1">
    <citation type="submission" date="2020-11" db="EMBL/GenBank/DDBJ databases">
        <authorList>
            <consortium name="DOE Joint Genome Institute"/>
            <person name="Ahrendt S."/>
            <person name="Riley R."/>
            <person name="Andreopoulos W."/>
            <person name="Labutti K."/>
            <person name="Pangilinan J."/>
            <person name="Ruiz-Duenas F.J."/>
            <person name="Barrasa J.M."/>
            <person name="Sanchez-Garcia M."/>
            <person name="Camarero S."/>
            <person name="Miyauchi S."/>
            <person name="Serrano A."/>
            <person name="Linde D."/>
            <person name="Babiker R."/>
            <person name="Drula E."/>
            <person name="Ayuso-Fernandez I."/>
            <person name="Pacheco R."/>
            <person name="Padilla G."/>
            <person name="Ferreira P."/>
            <person name="Barriuso J."/>
            <person name="Kellner H."/>
            <person name="Castanera R."/>
            <person name="Alfaro M."/>
            <person name="Ramirez L."/>
            <person name="Pisabarro A.G."/>
            <person name="Kuo A."/>
            <person name="Tritt A."/>
            <person name="Lipzen A."/>
            <person name="He G."/>
            <person name="Yan M."/>
            <person name="Ng V."/>
            <person name="Cullen D."/>
            <person name="Martin F."/>
            <person name="Rosso M.-N."/>
            <person name="Henrissat B."/>
            <person name="Hibbett D."/>
            <person name="Martinez A.T."/>
            <person name="Grigoriev I.V."/>
        </authorList>
    </citation>
    <scope>NUCLEOTIDE SEQUENCE</scope>
    <source>
        <strain evidence="5">CIRM-BRFM 674</strain>
    </source>
</reference>
<dbReference type="PANTHER" id="PTHR46502:SF2">
    <property type="entry name" value="16 KDA PHLOEM PROTEIN 2"/>
    <property type="match status" value="1"/>
</dbReference>
<sequence length="574" mass="62097">MSQHSASKAPRIDLNDKVNKEDLLGTLIVVLLKARNLLDKHSFRKSDVFAQAILNGAEKRTHVDIKGGQHPEWDGEVRFPILKNSAAKYRKMEISCFSVEPRSEDLMGKATVDISETLRTGEFDDWVQLEIDGVARGELYLEMTYYTNSPAPTPAAPNKILSAVVNQNNGLNRRPSKLSPSERLSRPQTKQPPAHINPQAQRYPNTQEYPPTQPHVNGPSHLSSMSNLTFTRPNEQPTHIRNNSVPTMPGAYPDNSNVSSKPPQTQPAQQSTPLPTILRPGPAGAASPPAPIQHPQNGLGHGRYPSEPSGLTSGRPPQGSPPNSNPYMGAGGSGSQPSSPPRNPYVTGSITPPNPYIDGPGAPLSGRPPPGIYAPAVASQAAVPATSAAMQSQSIYTGYRLNAGQVPAGAPLLWQGNNIISAPSSNTPFYFPQPTVTPGRGPAVYGYVDNEHPAHHRTTSGGLALPKFYGQPPRNDTDPYLQTRYQTPLPLPPDASSSMKASTPSQSQYVHASRPEPLKASSPPSPPPKTPTPIVDKARLEALRLVEQEAARRREQELKDLELAMQLDREFNLQ</sequence>
<dbReference type="InterPro" id="IPR035892">
    <property type="entry name" value="C2_domain_sf"/>
</dbReference>
<dbReference type="PROSITE" id="PS50004">
    <property type="entry name" value="C2"/>
    <property type="match status" value="1"/>
</dbReference>
<dbReference type="Proteomes" id="UP000807469">
    <property type="component" value="Unassembled WGS sequence"/>
</dbReference>
<organism evidence="5 6">
    <name type="scientific">Pholiota conissans</name>
    <dbReference type="NCBI Taxonomy" id="109636"/>
    <lineage>
        <taxon>Eukaryota</taxon>
        <taxon>Fungi</taxon>
        <taxon>Dikarya</taxon>
        <taxon>Basidiomycota</taxon>
        <taxon>Agaricomycotina</taxon>
        <taxon>Agaricomycetes</taxon>
        <taxon>Agaricomycetidae</taxon>
        <taxon>Agaricales</taxon>
        <taxon>Agaricineae</taxon>
        <taxon>Strophariaceae</taxon>
        <taxon>Pholiota</taxon>
    </lineage>
</organism>
<dbReference type="AlphaFoldDB" id="A0A9P5ZA28"/>
<dbReference type="Pfam" id="PF00168">
    <property type="entry name" value="C2"/>
    <property type="match status" value="1"/>
</dbReference>
<proteinExistence type="predicted"/>
<keyword evidence="1" id="KW-0479">Metal-binding</keyword>
<name>A0A9P5ZA28_9AGAR</name>
<dbReference type="SUPFAM" id="SSF49562">
    <property type="entry name" value="C2 domain (Calcium/lipid-binding domain, CaLB)"/>
    <property type="match status" value="1"/>
</dbReference>
<feature type="region of interest" description="Disordered" evidence="3">
    <location>
        <begin position="168"/>
        <end position="368"/>
    </location>
</feature>
<evidence type="ECO:0000256" key="2">
    <source>
        <dbReference type="ARBA" id="ARBA00022837"/>
    </source>
</evidence>
<feature type="compositionally biased region" description="Low complexity" evidence="3">
    <location>
        <begin position="259"/>
        <end position="287"/>
    </location>
</feature>
<evidence type="ECO:0000256" key="1">
    <source>
        <dbReference type="ARBA" id="ARBA00022723"/>
    </source>
</evidence>
<protein>
    <recommendedName>
        <fullName evidence="4">C2 domain-containing protein</fullName>
    </recommendedName>
</protein>
<evidence type="ECO:0000256" key="3">
    <source>
        <dbReference type="SAM" id="MobiDB-lite"/>
    </source>
</evidence>
<evidence type="ECO:0000313" key="5">
    <source>
        <dbReference type="EMBL" id="KAF9484377.1"/>
    </source>
</evidence>
<gene>
    <name evidence="5" type="ORF">BDN70DRAFT_928442</name>
</gene>
<dbReference type="PANTHER" id="PTHR46502">
    <property type="entry name" value="C2 DOMAIN-CONTAINING"/>
    <property type="match status" value="1"/>
</dbReference>
<feature type="compositionally biased region" description="Polar residues" evidence="3">
    <location>
        <begin position="220"/>
        <end position="246"/>
    </location>
</feature>
<dbReference type="OrthoDB" id="270970at2759"/>
<dbReference type="GO" id="GO:0046872">
    <property type="term" value="F:metal ion binding"/>
    <property type="evidence" value="ECO:0007669"/>
    <property type="project" value="UniProtKB-KW"/>
</dbReference>
<feature type="compositionally biased region" description="Polar residues" evidence="3">
    <location>
        <begin position="198"/>
        <end position="210"/>
    </location>
</feature>
<feature type="region of interest" description="Disordered" evidence="3">
    <location>
        <begin position="448"/>
        <end position="537"/>
    </location>
</feature>
<dbReference type="Gene3D" id="2.60.40.150">
    <property type="entry name" value="C2 domain"/>
    <property type="match status" value="1"/>
</dbReference>
<comment type="caution">
    <text evidence="5">The sequence shown here is derived from an EMBL/GenBank/DDBJ whole genome shotgun (WGS) entry which is preliminary data.</text>
</comment>
<keyword evidence="6" id="KW-1185">Reference proteome</keyword>
<dbReference type="SMART" id="SM00239">
    <property type="entry name" value="C2"/>
    <property type="match status" value="1"/>
</dbReference>
<evidence type="ECO:0000313" key="6">
    <source>
        <dbReference type="Proteomes" id="UP000807469"/>
    </source>
</evidence>
<dbReference type="EMBL" id="MU155144">
    <property type="protein sequence ID" value="KAF9484377.1"/>
    <property type="molecule type" value="Genomic_DNA"/>
</dbReference>
<keyword evidence="2" id="KW-0106">Calcium</keyword>
<feature type="compositionally biased region" description="Polar residues" evidence="3">
    <location>
        <begin position="495"/>
        <end position="510"/>
    </location>
</feature>
<feature type="domain" description="C2" evidence="4">
    <location>
        <begin position="8"/>
        <end position="127"/>
    </location>
</feature>
<evidence type="ECO:0000259" key="4">
    <source>
        <dbReference type="PROSITE" id="PS50004"/>
    </source>
</evidence>